<dbReference type="EMBL" id="CP001404">
    <property type="protein sequence ID" value="ACP49043.1"/>
    <property type="molecule type" value="Genomic_DNA"/>
</dbReference>
<accession>C3NIT3</accession>
<reference evidence="1 2" key="1">
    <citation type="journal article" date="2009" name="Proc. Natl. Acad. Sci. U.S.A.">
        <title>Biogeography of the Sulfolobus islandicus pan-genome.</title>
        <authorList>
            <person name="Reno M.L."/>
            <person name="Held N.L."/>
            <person name="Fields C.J."/>
            <person name="Burke P.V."/>
            <person name="Whitaker R.J."/>
        </authorList>
    </citation>
    <scope>NUCLEOTIDE SEQUENCE [LARGE SCALE GENOMIC DNA]</scope>
    <source>
        <strain evidence="2">Y.N.15.51 / Yellowstone #2</strain>
    </source>
</reference>
<dbReference type="AlphaFoldDB" id="C3NIT3"/>
<evidence type="ECO:0000313" key="2">
    <source>
        <dbReference type="Proteomes" id="UP000006818"/>
    </source>
</evidence>
<dbReference type="Proteomes" id="UP000006818">
    <property type="component" value="Chromosome"/>
</dbReference>
<gene>
    <name evidence="1" type="ordered locus">YN1551_2007</name>
</gene>
<sequence length="620" mass="71934">MANLFENRLVKILLRNSAIAVAKAYRYIKRIDVPPIEKLKALSRIRVNNKLIGLYAGEAKAVMTGRFINVLEVYDAKIFPYKNVEKINGEVTKCIADSIRKLGPKETIIECCKQMAGSLFEQEPKETIEEYCKQMTDLIYKLDDKINCEGDVEEYSEKTRYSIYLTEFEKNMKERSESFKVPRDRIYQLIDLIDYIQTLLHEYTHWYMLAGTKTGILISQLSWRERIDIIGFTGLIYDKINLGKIVGEQFAKKDKADIIGERLNEGEAKKVLANMNMLLDELAKDRKTIKYFSSILSDFNHQIKILDIISVFIEPPTWALVENETYFYRNADKYFADGDLKEYAKRVYERSKSLGDYEKVVNRVKRALQIDLTQYSNKDLNDILNDMLEKFEEDDSNLDMSFSDVSLGSILMDLIYYYSKNPLEKEKINIITSAVIRDAETLKYVFKIMSRYKGELNPHGLPSVCSDLVYEGRLIGGCFNPDVGITGDKPVKRPFGSLEEIVGNLALSLKPALILAYLYSLDDKTDYKRAVQKVSERLKYLGIDDFTKIAIDEIKDLKIQLNKEVFYDITIEKCLNNDDEVVCEKIGEFLKEFLRYWIYIVLRLGRAQEMLPNRHGIFIF</sequence>
<dbReference type="KEGG" id="sin:YN1551_2007"/>
<name>C3NIT3_SACI1</name>
<organism evidence="1 2">
    <name type="scientific">Saccharolobus islandicus (strain Y.N.15.51 / Yellowstone #2)</name>
    <name type="common">Sulfolobus islandicus</name>
    <dbReference type="NCBI Taxonomy" id="419942"/>
    <lineage>
        <taxon>Archaea</taxon>
        <taxon>Thermoproteota</taxon>
        <taxon>Thermoprotei</taxon>
        <taxon>Sulfolobales</taxon>
        <taxon>Sulfolobaceae</taxon>
        <taxon>Saccharolobus</taxon>
    </lineage>
</organism>
<evidence type="ECO:0000313" key="1">
    <source>
        <dbReference type="EMBL" id="ACP49043.1"/>
    </source>
</evidence>
<dbReference type="RefSeq" id="WP_012717670.1">
    <property type="nucleotide sequence ID" value="NC_012623.1"/>
</dbReference>
<dbReference type="HOGENOM" id="CLU_486295_0_0_2"/>
<dbReference type="GeneID" id="7810971"/>
<protein>
    <submittedName>
        <fullName evidence="1">Uncharacterized protein</fullName>
    </submittedName>
</protein>
<proteinExistence type="predicted"/>